<dbReference type="PANTHER" id="PTHR15228:SF25">
    <property type="entry name" value="F-BAR DOMAIN-CONTAINING PROTEIN"/>
    <property type="match status" value="1"/>
</dbReference>
<evidence type="ECO:0000259" key="3">
    <source>
        <dbReference type="PROSITE" id="PS50238"/>
    </source>
</evidence>
<accession>A0AA35JL79</accession>
<keyword evidence="1" id="KW-0343">GTPase activation</keyword>
<sequence>MFNINLLSTPTSGEPSPQGSSSPTPVECKRDRDTFSNSQNEFDGKVFGVSLEDSLRVAHEEVVILQNTHESELVPIIIAKNGQYLKENALDTIGIFRIAGSNKRVKELQSIYSKPSDFGRKFEDWSDFNVHDIATLLKRYLNSLSEPLVPLALYDVFRSPILGNPKIDEGKKEIIENYEDIYMLLPQPNRHLILYLVGLLSLFAENEAKNLMPASNLAAIVQPSILSHPKHEMDPREYEVSRTVIEFLIVHASDITPNEAKSNKNTSPHSEMMAKFSSAIVPEMAIDSDDEEPLMPSIDNHMLSKSRAHSDSNNFTLQHAEPSSPTDLDKNGLSVPRTYKGRTLSAEPRSPKLSKLLGGHSSSSSSSSNKDPRERSSRSENKNNNKQHRQSWLRRLTSPSRTVS</sequence>
<evidence type="ECO:0000313" key="4">
    <source>
        <dbReference type="EMBL" id="CAI4064233.1"/>
    </source>
</evidence>
<evidence type="ECO:0000256" key="2">
    <source>
        <dbReference type="SAM" id="MobiDB-lite"/>
    </source>
</evidence>
<dbReference type="EMBL" id="OX365919">
    <property type="protein sequence ID" value="CAI4064233.1"/>
    <property type="molecule type" value="Genomic_DNA"/>
</dbReference>
<dbReference type="InterPro" id="IPR000198">
    <property type="entry name" value="RhoGAP_dom"/>
</dbReference>
<dbReference type="SUPFAM" id="SSF48350">
    <property type="entry name" value="GTPase activation domain, GAP"/>
    <property type="match status" value="1"/>
</dbReference>
<reference evidence="4" key="1">
    <citation type="submission" date="2022-10" db="EMBL/GenBank/DDBJ databases">
        <authorList>
            <person name="Byrne P K."/>
        </authorList>
    </citation>
    <scope>NUCLEOTIDE SEQUENCE</scope>
    <source>
        <strain evidence="4">CBS7001</strain>
    </source>
</reference>
<dbReference type="GO" id="GO:0060237">
    <property type="term" value="P:regulation of fungal-type cell wall organization"/>
    <property type="evidence" value="ECO:0007669"/>
    <property type="project" value="TreeGrafter"/>
</dbReference>
<dbReference type="PROSITE" id="PS50238">
    <property type="entry name" value="RHOGAP"/>
    <property type="match status" value="1"/>
</dbReference>
<dbReference type="Gene3D" id="1.10.555.10">
    <property type="entry name" value="Rho GTPase activation protein"/>
    <property type="match status" value="1"/>
</dbReference>
<dbReference type="PANTHER" id="PTHR15228">
    <property type="entry name" value="SPERMATHECAL PHYSIOLOGY VARIANT"/>
    <property type="match status" value="1"/>
</dbReference>
<name>A0AA35JL79_SACUV</name>
<feature type="domain" description="Rho-GAP" evidence="3">
    <location>
        <begin position="49"/>
        <end position="256"/>
    </location>
</feature>
<organism evidence="4 5">
    <name type="scientific">Saccharomyces uvarum</name>
    <name type="common">Yeast</name>
    <name type="synonym">Saccharomyces bayanus var. uvarum</name>
    <dbReference type="NCBI Taxonomy" id="230603"/>
    <lineage>
        <taxon>Eukaryota</taxon>
        <taxon>Fungi</taxon>
        <taxon>Dikarya</taxon>
        <taxon>Ascomycota</taxon>
        <taxon>Saccharomycotina</taxon>
        <taxon>Saccharomycetes</taxon>
        <taxon>Saccharomycetales</taxon>
        <taxon>Saccharomycetaceae</taxon>
        <taxon>Saccharomyces</taxon>
    </lineage>
</organism>
<feature type="region of interest" description="Disordered" evidence="2">
    <location>
        <begin position="1"/>
        <end position="39"/>
    </location>
</feature>
<evidence type="ECO:0000256" key="1">
    <source>
        <dbReference type="ARBA" id="ARBA00022468"/>
    </source>
</evidence>
<dbReference type="InterPro" id="IPR008936">
    <property type="entry name" value="Rho_GTPase_activation_prot"/>
</dbReference>
<evidence type="ECO:0000313" key="5">
    <source>
        <dbReference type="Proteomes" id="UP001162090"/>
    </source>
</evidence>
<dbReference type="AlphaFoldDB" id="A0AA35JL79"/>
<dbReference type="FunFam" id="1.10.555.10:FF:000050">
    <property type="entry name" value="GTPase-activating protein"/>
    <property type="match status" value="1"/>
</dbReference>
<feature type="compositionally biased region" description="Basic and acidic residues" evidence="2">
    <location>
        <begin position="370"/>
        <end position="383"/>
    </location>
</feature>
<dbReference type="Pfam" id="PF00620">
    <property type="entry name" value="RhoGAP"/>
    <property type="match status" value="1"/>
</dbReference>
<dbReference type="GO" id="GO:0005938">
    <property type="term" value="C:cell cortex"/>
    <property type="evidence" value="ECO:0007669"/>
    <property type="project" value="TreeGrafter"/>
</dbReference>
<protein>
    <recommendedName>
        <fullName evidence="3">Rho-GAP domain-containing protein</fullName>
    </recommendedName>
</protein>
<proteinExistence type="predicted"/>
<gene>
    <name evidence="4" type="primary">SUVC08G1710</name>
    <name evidence="4" type="ORF">SUVC_08G1710</name>
</gene>
<dbReference type="Proteomes" id="UP001162090">
    <property type="component" value="Chromosome 8"/>
</dbReference>
<feature type="compositionally biased region" description="Polar residues" evidence="2">
    <location>
        <begin position="311"/>
        <end position="326"/>
    </location>
</feature>
<feature type="region of interest" description="Disordered" evidence="2">
    <location>
        <begin position="305"/>
        <end position="404"/>
    </location>
</feature>
<dbReference type="SMART" id="SM00324">
    <property type="entry name" value="RhoGAP"/>
    <property type="match status" value="1"/>
</dbReference>
<dbReference type="GO" id="GO:0007165">
    <property type="term" value="P:signal transduction"/>
    <property type="evidence" value="ECO:0007669"/>
    <property type="project" value="InterPro"/>
</dbReference>
<dbReference type="GO" id="GO:0005096">
    <property type="term" value="F:GTPase activator activity"/>
    <property type="evidence" value="ECO:0007669"/>
    <property type="project" value="UniProtKB-KW"/>
</dbReference>
<feature type="compositionally biased region" description="Low complexity" evidence="2">
    <location>
        <begin position="8"/>
        <end position="25"/>
    </location>
</feature>
<dbReference type="InterPro" id="IPR051025">
    <property type="entry name" value="RhoGAP"/>
</dbReference>